<sequence length="326" mass="36142">MMAALTKKIDFVGFITVERSNPNGDPLNGNQPRTDYSGFGEISDVCLKRKMRNRLQDAREKILVQSDERVDDGYDSIRTRVKEHPIVGQLLVRLESDKGKGEDKEQNGSDKRLIRLEFAKEACKAWMDVRTFGQVFAFKKSKKGKSAEDDSESTQTDAVSVGVRGPVTLHTAVSLDPVTITGIQITKSVNNEPGDKKGSDTMGMKYRVDFGVYKFQGSINVQLAEKTGFSEEDAVKVKEALRTIFENDASSARPEGSMELSHFYWVEHSNKTGSAPSAKVHRSISAQKKVDVETPTSLGDYIIDDSALYAIDGIRIEKYVEGSLVD</sequence>
<dbReference type="PATRIC" id="fig|679201.3.peg.2166"/>
<name>G5GSB2_9FIRM</name>
<dbReference type="NCBIfam" id="TIGR01595">
    <property type="entry name" value="cas_CT1132"/>
    <property type="match status" value="1"/>
</dbReference>
<reference evidence="1 2" key="1">
    <citation type="submission" date="2011-08" db="EMBL/GenBank/DDBJ databases">
        <title>The Genome Sequence of Selenomonas infelix ATCC 43532.</title>
        <authorList>
            <consortium name="The Broad Institute Genome Sequencing Platform"/>
            <person name="Earl A."/>
            <person name="Ward D."/>
            <person name="Feldgarden M."/>
            <person name="Gevers D."/>
            <person name="Izard J."/>
            <person name="Blanton J.M."/>
            <person name="Baranova O.V."/>
            <person name="Dewhirst F.E."/>
            <person name="Young S.K."/>
            <person name="Zeng Q."/>
            <person name="Gargeya S."/>
            <person name="Fitzgerald M."/>
            <person name="Haas B."/>
            <person name="Abouelleil A."/>
            <person name="Alvarado L."/>
            <person name="Arachchi H.M."/>
            <person name="Berlin A."/>
            <person name="Brown A."/>
            <person name="Chapman S.B."/>
            <person name="Chen Z."/>
            <person name="Dunbar C."/>
            <person name="Freedman E."/>
            <person name="Gearin G."/>
            <person name="Gellesch M."/>
            <person name="Goldberg J."/>
            <person name="Griggs A."/>
            <person name="Gujja S."/>
            <person name="Heiman D."/>
            <person name="Howarth C."/>
            <person name="Larson L."/>
            <person name="Lui A."/>
            <person name="MacDonald P.J.P."/>
            <person name="Montmayeur A."/>
            <person name="Murphy C."/>
            <person name="Neiman D."/>
            <person name="Pearson M."/>
            <person name="Priest M."/>
            <person name="Roberts A."/>
            <person name="Saif S."/>
            <person name="Shea T."/>
            <person name="Shenoy N."/>
            <person name="Sisk P."/>
            <person name="Stolte C."/>
            <person name="Sykes S."/>
            <person name="Wortman J."/>
            <person name="Nusbaum C."/>
            <person name="Birren B."/>
        </authorList>
    </citation>
    <scope>NUCLEOTIDE SEQUENCE [LARGE SCALE GENOMIC DNA]</scope>
    <source>
        <strain evidence="1 2">ATCC 43532</strain>
    </source>
</reference>
<dbReference type="AlphaFoldDB" id="G5GSB2"/>
<dbReference type="HOGENOM" id="CLU_071770_2_0_9"/>
<dbReference type="Pfam" id="PF05107">
    <property type="entry name" value="Cas_Cas7"/>
    <property type="match status" value="1"/>
</dbReference>
<dbReference type="Proteomes" id="UP000004129">
    <property type="component" value="Unassembled WGS sequence"/>
</dbReference>
<dbReference type="InterPro" id="IPR013418">
    <property type="entry name" value="CRISPR-assoc_prot_Cas7/Csd2"/>
</dbReference>
<evidence type="ECO:0000313" key="1">
    <source>
        <dbReference type="EMBL" id="EHG19005.1"/>
    </source>
</evidence>
<dbReference type="eggNOG" id="COG3649">
    <property type="taxonomic scope" value="Bacteria"/>
</dbReference>
<dbReference type="EMBL" id="ACZM01000019">
    <property type="protein sequence ID" value="EHG19005.1"/>
    <property type="molecule type" value="Genomic_DNA"/>
</dbReference>
<dbReference type="NCBIfam" id="TIGR02589">
    <property type="entry name" value="cas_Csd2"/>
    <property type="match status" value="1"/>
</dbReference>
<dbReference type="STRING" id="679201.HMPREF9334_02144"/>
<evidence type="ECO:0000313" key="2">
    <source>
        <dbReference type="Proteomes" id="UP000004129"/>
    </source>
</evidence>
<dbReference type="GO" id="GO:0043571">
    <property type="term" value="P:maintenance of CRISPR repeat elements"/>
    <property type="evidence" value="ECO:0007669"/>
    <property type="project" value="InterPro"/>
</dbReference>
<protein>
    <submittedName>
        <fullName evidence="1">Csd2 family CRISPR-associated protein</fullName>
    </submittedName>
</protein>
<proteinExistence type="predicted"/>
<keyword evidence="2" id="KW-1185">Reference proteome</keyword>
<dbReference type="InterPro" id="IPR006482">
    <property type="entry name" value="Cas7_Csh2/Csh2"/>
</dbReference>
<gene>
    <name evidence="1" type="ORF">HMPREF9334_02144</name>
</gene>
<organism evidence="1 2">
    <name type="scientific">Selenomonas infelix ATCC 43532</name>
    <dbReference type="NCBI Taxonomy" id="679201"/>
    <lineage>
        <taxon>Bacteria</taxon>
        <taxon>Bacillati</taxon>
        <taxon>Bacillota</taxon>
        <taxon>Negativicutes</taxon>
        <taxon>Selenomonadales</taxon>
        <taxon>Selenomonadaceae</taxon>
        <taxon>Selenomonas</taxon>
    </lineage>
</organism>
<accession>G5GSB2</accession>
<comment type="caution">
    <text evidence="1">The sequence shown here is derived from an EMBL/GenBank/DDBJ whole genome shotgun (WGS) entry which is preliminary data.</text>
</comment>